<dbReference type="InterPro" id="IPR027396">
    <property type="entry name" value="DsrEFH-like"/>
</dbReference>
<reference evidence="2 3" key="1">
    <citation type="journal article" date="2012" name="J. Bacteriol.">
        <title>Genome Sequence of the Halotolerant Bacterium Imtechella halotolerans K1T.</title>
        <authorList>
            <person name="Kumar S."/>
            <person name="Vikram S."/>
            <person name="Subramanian S."/>
            <person name="Raghava G.P."/>
            <person name="Pinnaka A.K."/>
        </authorList>
    </citation>
    <scope>NUCLEOTIDE SEQUENCE [LARGE SCALE GENOMIC DNA]</scope>
    <source>
        <strain evidence="2 3">K1</strain>
    </source>
</reference>
<feature type="signal peptide" evidence="1">
    <location>
        <begin position="1"/>
        <end position="21"/>
    </location>
</feature>
<dbReference type="eggNOG" id="COG1416">
    <property type="taxonomic scope" value="Bacteria"/>
</dbReference>
<keyword evidence="3" id="KW-1185">Reference proteome</keyword>
<dbReference type="SUPFAM" id="SSF75169">
    <property type="entry name" value="DsrEFH-like"/>
    <property type="match status" value="1"/>
</dbReference>
<evidence type="ECO:0000313" key="2">
    <source>
        <dbReference type="EMBL" id="EID74523.1"/>
    </source>
</evidence>
<feature type="chain" id="PRO_5003635060" description="Sulfur reduction protein DsrE" evidence="1">
    <location>
        <begin position="22"/>
        <end position="137"/>
    </location>
</feature>
<dbReference type="Proteomes" id="UP000005938">
    <property type="component" value="Unassembled WGS sequence"/>
</dbReference>
<proteinExistence type="predicted"/>
<sequence length="137" mass="15415">MKKFVSILILILSSFTYQVYAQENSDTRNYVVLTRNIEQMKPILLAAKNLAVEDGSSFGAFQVIICGKAVTDLTNPEKTKEFISLAEKYNVVIFACGFSLEKFNVDTSLLPSEFKTIENGIFYSLQLQKKGYFSVSL</sequence>
<accession>I0WDQ7</accession>
<dbReference type="Gene3D" id="3.40.1260.10">
    <property type="entry name" value="DsrEFH-like"/>
    <property type="match status" value="1"/>
</dbReference>
<dbReference type="AlphaFoldDB" id="I0WDQ7"/>
<evidence type="ECO:0000313" key="3">
    <source>
        <dbReference type="Proteomes" id="UP000005938"/>
    </source>
</evidence>
<dbReference type="STRING" id="946077.W5A_08332"/>
<evidence type="ECO:0000256" key="1">
    <source>
        <dbReference type="SAM" id="SignalP"/>
    </source>
</evidence>
<comment type="caution">
    <text evidence="2">The sequence shown here is derived from an EMBL/GenBank/DDBJ whole genome shotgun (WGS) entry which is preliminary data.</text>
</comment>
<gene>
    <name evidence="2" type="ORF">W5A_08332</name>
</gene>
<dbReference type="OrthoDB" id="1445762at2"/>
<organism evidence="2 3">
    <name type="scientific">Imtechella halotolerans K1</name>
    <dbReference type="NCBI Taxonomy" id="946077"/>
    <lineage>
        <taxon>Bacteria</taxon>
        <taxon>Pseudomonadati</taxon>
        <taxon>Bacteroidota</taxon>
        <taxon>Flavobacteriia</taxon>
        <taxon>Flavobacteriales</taxon>
        <taxon>Flavobacteriaceae</taxon>
        <taxon>Imtechella</taxon>
    </lineage>
</organism>
<dbReference type="RefSeq" id="WP_008239418.1">
    <property type="nucleotide sequence ID" value="NZ_AJJU01000010.1"/>
</dbReference>
<name>I0WDQ7_9FLAO</name>
<dbReference type="EMBL" id="AJJU01000010">
    <property type="protein sequence ID" value="EID74523.1"/>
    <property type="molecule type" value="Genomic_DNA"/>
</dbReference>
<keyword evidence="1" id="KW-0732">Signal</keyword>
<evidence type="ECO:0008006" key="4">
    <source>
        <dbReference type="Google" id="ProtNLM"/>
    </source>
</evidence>
<protein>
    <recommendedName>
        <fullName evidence="4">Sulfur reduction protein DsrE</fullName>
    </recommendedName>
</protein>